<evidence type="ECO:0000256" key="1">
    <source>
        <dbReference type="SAM" id="SignalP"/>
    </source>
</evidence>
<accession>A0A5M8PDP4</accession>
<feature type="chain" id="PRO_5024406818" evidence="1">
    <location>
        <begin position="22"/>
        <end position="190"/>
    </location>
</feature>
<feature type="signal peptide" evidence="1">
    <location>
        <begin position="1"/>
        <end position="21"/>
    </location>
</feature>
<dbReference type="AlphaFoldDB" id="A0A5M8PDP4"/>
<name>A0A5M8PDP4_9LECA</name>
<gene>
    <name evidence="2" type="ORF">FRX48_09114</name>
</gene>
<evidence type="ECO:0000313" key="3">
    <source>
        <dbReference type="Proteomes" id="UP000324767"/>
    </source>
</evidence>
<protein>
    <submittedName>
        <fullName evidence="2">Uncharacterized protein</fullName>
    </submittedName>
</protein>
<proteinExistence type="predicted"/>
<evidence type="ECO:0000313" key="2">
    <source>
        <dbReference type="EMBL" id="KAA6407048.1"/>
    </source>
</evidence>
<reference evidence="2 3" key="1">
    <citation type="submission" date="2019-09" db="EMBL/GenBank/DDBJ databases">
        <title>The hologenome of the rock-dwelling lichen Lasallia pustulata.</title>
        <authorList>
            <person name="Greshake Tzovaras B."/>
            <person name="Segers F."/>
            <person name="Bicker A."/>
            <person name="Dal Grande F."/>
            <person name="Otte J."/>
            <person name="Hankeln T."/>
            <person name="Schmitt I."/>
            <person name="Ebersberger I."/>
        </authorList>
    </citation>
    <scope>NUCLEOTIDE SEQUENCE [LARGE SCALE GENOMIC DNA]</scope>
    <source>
        <strain evidence="2">A1-1</strain>
    </source>
</reference>
<organism evidence="2 3">
    <name type="scientific">Lasallia pustulata</name>
    <dbReference type="NCBI Taxonomy" id="136370"/>
    <lineage>
        <taxon>Eukaryota</taxon>
        <taxon>Fungi</taxon>
        <taxon>Dikarya</taxon>
        <taxon>Ascomycota</taxon>
        <taxon>Pezizomycotina</taxon>
        <taxon>Lecanoromycetes</taxon>
        <taxon>OSLEUM clade</taxon>
        <taxon>Umbilicariomycetidae</taxon>
        <taxon>Umbilicariales</taxon>
        <taxon>Umbilicariaceae</taxon>
        <taxon>Lasallia</taxon>
    </lineage>
</organism>
<dbReference type="EMBL" id="VXIT01000020">
    <property type="protein sequence ID" value="KAA6407048.1"/>
    <property type="molecule type" value="Genomic_DNA"/>
</dbReference>
<keyword evidence="1" id="KW-0732">Signal</keyword>
<comment type="caution">
    <text evidence="2">The sequence shown here is derived from an EMBL/GenBank/DDBJ whole genome shotgun (WGS) entry which is preliminary data.</text>
</comment>
<dbReference type="OrthoDB" id="5380376at2759"/>
<sequence>MHATILPLIAALLAFTPRTLALPTTQATNPLATLLPRTNFCYNAPNTKAGTPLPPPSPPTTPPLTRTPTITWCAPGSSTYLHITYAYAIKTPYIETLLLDASAFISLHISAAGDGPLPGGVYELRNYGLKLRFTNANNHQQTWGVTGAAVVALREYMQMYILAERKGVSGRWRWRCLMGELGGEGALQMA</sequence>
<dbReference type="Proteomes" id="UP000324767">
    <property type="component" value="Unassembled WGS sequence"/>
</dbReference>